<gene>
    <name evidence="1" type="ORF">SAMN05216388_102742</name>
</gene>
<dbReference type="AlphaFoldDB" id="A0A1H8UFR5"/>
<dbReference type="EMBL" id="FOCX01000027">
    <property type="protein sequence ID" value="SEP02092.1"/>
    <property type="molecule type" value="Genomic_DNA"/>
</dbReference>
<reference evidence="2" key="1">
    <citation type="submission" date="2016-10" db="EMBL/GenBank/DDBJ databases">
        <authorList>
            <person name="Varghese N."/>
            <person name="Submissions S."/>
        </authorList>
    </citation>
    <scope>NUCLEOTIDE SEQUENCE [LARGE SCALE GENOMIC DNA]</scope>
    <source>
        <strain evidence="2">IBRC-M 10043</strain>
    </source>
</reference>
<organism evidence="1 2">
    <name type="scientific">Halorientalis persicus</name>
    <dbReference type="NCBI Taxonomy" id="1367881"/>
    <lineage>
        <taxon>Archaea</taxon>
        <taxon>Methanobacteriati</taxon>
        <taxon>Methanobacteriota</taxon>
        <taxon>Stenosarchaea group</taxon>
        <taxon>Halobacteria</taxon>
        <taxon>Halobacteriales</taxon>
        <taxon>Haloarculaceae</taxon>
        <taxon>Halorientalis</taxon>
    </lineage>
</organism>
<dbReference type="InterPro" id="IPR036388">
    <property type="entry name" value="WH-like_DNA-bd_sf"/>
</dbReference>
<dbReference type="RefSeq" id="WP_211611404.1">
    <property type="nucleotide sequence ID" value="NZ_FOCX01000027.1"/>
</dbReference>
<dbReference type="InterPro" id="IPR036390">
    <property type="entry name" value="WH_DNA-bd_sf"/>
</dbReference>
<accession>A0A1H8UFR5</accession>
<dbReference type="Gene3D" id="1.10.10.10">
    <property type="entry name" value="Winged helix-like DNA-binding domain superfamily/Winged helix DNA-binding domain"/>
    <property type="match status" value="1"/>
</dbReference>
<proteinExistence type="predicted"/>
<sequence>MQPPLASWMTPVDRDVLELLRNGNERELVLTPGVIAANTDWKRQTVREHLLQLTDERLVEYADEARALYQLTDRGRRYLRGDLAVEALEADD</sequence>
<evidence type="ECO:0000313" key="1">
    <source>
        <dbReference type="EMBL" id="SEP02092.1"/>
    </source>
</evidence>
<dbReference type="SUPFAM" id="SSF46785">
    <property type="entry name" value="Winged helix' DNA-binding domain"/>
    <property type="match status" value="1"/>
</dbReference>
<evidence type="ECO:0000313" key="2">
    <source>
        <dbReference type="Proteomes" id="UP000198775"/>
    </source>
</evidence>
<keyword evidence="2" id="KW-1185">Reference proteome</keyword>
<dbReference type="Proteomes" id="UP000198775">
    <property type="component" value="Unassembled WGS sequence"/>
</dbReference>
<protein>
    <submittedName>
        <fullName evidence="1">Uncharacterized protein</fullName>
    </submittedName>
</protein>
<dbReference type="OrthoDB" id="285635at2157"/>
<name>A0A1H8UFR5_9EURY</name>